<organism evidence="2 3">
    <name type="scientific">Trichonephila clavata</name>
    <name type="common">Joro spider</name>
    <name type="synonym">Nephila clavata</name>
    <dbReference type="NCBI Taxonomy" id="2740835"/>
    <lineage>
        <taxon>Eukaryota</taxon>
        <taxon>Metazoa</taxon>
        <taxon>Ecdysozoa</taxon>
        <taxon>Arthropoda</taxon>
        <taxon>Chelicerata</taxon>
        <taxon>Arachnida</taxon>
        <taxon>Araneae</taxon>
        <taxon>Araneomorphae</taxon>
        <taxon>Entelegynae</taxon>
        <taxon>Araneoidea</taxon>
        <taxon>Nephilidae</taxon>
        <taxon>Trichonephila</taxon>
    </lineage>
</organism>
<accession>A0A8X6LSF0</accession>
<comment type="caution">
    <text evidence="2">The sequence shown here is derived from an EMBL/GenBank/DDBJ whole genome shotgun (WGS) entry which is preliminary data.</text>
</comment>
<name>A0A8X6LSF0_TRICU</name>
<protein>
    <submittedName>
        <fullName evidence="2">Condensin-2 complex subunit G2</fullName>
    </submittedName>
</protein>
<sequence>MTDPIHKDLLLNMNRSWKTYQEDLKTCISDESPIKVSEKPTLAEKKTASTSACAVLEEISSTVNEENKTRFMIQVVKTIHFYVRCKVMSNKRNDNSYSVKDVEAMEKAIGLHDPELVSGLLDASAIMWLSSLANLEKPENKNILKIIVAKLSKFLGDLALYYKDTPVWQSVYYLSSFMPSRLIPSLPSLCFLRLKGLDPSAQPEDYMILLECLCNYNESPSLLTFLKEWISEGFLSSPKKPPAKKRKSKEHGEDTDDKPSNKHILAVRMLTAVLDHRSCQKAIMKHSETLKEFLNFIDDIKRKIELSRMKTLSDDDNIFIPKLLIVLLQISVLLNTEGKLASVKFVEDFILWMQEKLFKYMCPDANVSLSKSLDTRRKRSLNASTSRSPAPKNKQSPEFQKFAVEICKDVCQIVADMTLLGYLNRKSLKFLKFGLKLLDLECGGMLFLPVSKLLFNHVSYGVYLTLEEKEISVLKFVPDCFNKFIQCLNEDIFLKSVPSSDTKEIQSLLAGSLLLMRPHAMLKELVSSITFTVTKNILNSILNSIDNWDDIEKKCNPFENIPISKSGAFLLTMMCMKPKIIVYFLQQLQNYLISSAKDIKTWVACYVIVVNIWEMKTISKTISKEIHCLVNKMEDLLLEHHPLKDIDTNLPPLEASKSGKETEKELSFEEHCQYEYKKLKDLLLQKANVN</sequence>
<evidence type="ECO:0000313" key="2">
    <source>
        <dbReference type="EMBL" id="GFR20305.1"/>
    </source>
</evidence>
<gene>
    <name evidence="2" type="primary">Ncapg2</name>
    <name evidence="2" type="ORF">TNCT_712721</name>
</gene>
<reference evidence="2" key="1">
    <citation type="submission" date="2020-07" db="EMBL/GenBank/DDBJ databases">
        <title>Multicomponent nature underlies the extraordinary mechanical properties of spider dragline silk.</title>
        <authorList>
            <person name="Kono N."/>
            <person name="Nakamura H."/>
            <person name="Mori M."/>
            <person name="Yoshida Y."/>
            <person name="Ohtoshi R."/>
            <person name="Malay A.D."/>
            <person name="Moran D.A.P."/>
            <person name="Tomita M."/>
            <person name="Numata K."/>
            <person name="Arakawa K."/>
        </authorList>
    </citation>
    <scope>NUCLEOTIDE SEQUENCE</scope>
</reference>
<evidence type="ECO:0000313" key="3">
    <source>
        <dbReference type="Proteomes" id="UP000887116"/>
    </source>
</evidence>
<dbReference type="Proteomes" id="UP000887116">
    <property type="component" value="Unassembled WGS sequence"/>
</dbReference>
<dbReference type="EMBL" id="BMAO01037807">
    <property type="protein sequence ID" value="GFR20305.1"/>
    <property type="molecule type" value="Genomic_DNA"/>
</dbReference>
<proteinExistence type="predicted"/>
<dbReference type="AlphaFoldDB" id="A0A8X6LSF0"/>
<evidence type="ECO:0000256" key="1">
    <source>
        <dbReference type="SAM" id="MobiDB-lite"/>
    </source>
</evidence>
<keyword evidence="3" id="KW-1185">Reference proteome</keyword>
<dbReference type="OrthoDB" id="10062843at2759"/>
<feature type="region of interest" description="Disordered" evidence="1">
    <location>
        <begin position="236"/>
        <end position="259"/>
    </location>
</feature>